<dbReference type="HOGENOM" id="CLU_2214364_0_0_1"/>
<evidence type="ECO:0000256" key="1">
    <source>
        <dbReference type="SAM" id="MobiDB-lite"/>
    </source>
</evidence>
<organism evidence="2">
    <name type="scientific">Oryza sativa subsp. japonica</name>
    <name type="common">Rice</name>
    <dbReference type="NCBI Taxonomy" id="39947"/>
    <lineage>
        <taxon>Eukaryota</taxon>
        <taxon>Viridiplantae</taxon>
        <taxon>Streptophyta</taxon>
        <taxon>Embryophyta</taxon>
        <taxon>Tracheophyta</taxon>
        <taxon>Spermatophyta</taxon>
        <taxon>Magnoliopsida</taxon>
        <taxon>Liliopsida</taxon>
        <taxon>Poales</taxon>
        <taxon>Poaceae</taxon>
        <taxon>BOP clade</taxon>
        <taxon>Oryzoideae</taxon>
        <taxon>Oryzeae</taxon>
        <taxon>Oryzinae</taxon>
        <taxon>Oryza</taxon>
        <taxon>Oryza sativa</taxon>
    </lineage>
</organism>
<accession>A0A8J8XUX7</accession>
<reference evidence="2" key="1">
    <citation type="journal article" date="2005" name="PLoS Biol.">
        <title>The genomes of Oryza sativa: a history of duplications.</title>
        <authorList>
            <person name="Yu J."/>
            <person name="Wang J."/>
            <person name="Lin W."/>
            <person name="Li S."/>
            <person name="Li H."/>
            <person name="Zhou J."/>
            <person name="Ni P."/>
            <person name="Dong W."/>
            <person name="Hu S."/>
            <person name="Zeng C."/>
            <person name="Zhang J."/>
            <person name="Zhang Y."/>
            <person name="Li R."/>
            <person name="Xu Z."/>
            <person name="Li S."/>
            <person name="Li X."/>
            <person name="Zheng H."/>
            <person name="Cong L."/>
            <person name="Lin L."/>
            <person name="Yin J."/>
            <person name="Geng J."/>
            <person name="Li G."/>
            <person name="Shi J."/>
            <person name="Liu J."/>
            <person name="Lv H."/>
            <person name="Li J."/>
            <person name="Wang J."/>
            <person name="Deng Y."/>
            <person name="Ran L."/>
            <person name="Shi X."/>
            <person name="Wang X."/>
            <person name="Wu Q."/>
            <person name="Li C."/>
            <person name="Ren X."/>
            <person name="Wang J."/>
            <person name="Wang X."/>
            <person name="Li D."/>
            <person name="Liu D."/>
            <person name="Zhang X."/>
            <person name="Ji Z."/>
            <person name="Zhao W."/>
            <person name="Sun Y."/>
            <person name="Zhang Z."/>
            <person name="Bao J."/>
            <person name="Han Y."/>
            <person name="Dong L."/>
            <person name="Ji J."/>
            <person name="Chen P."/>
            <person name="Wu S."/>
            <person name="Liu J."/>
            <person name="Xiao Y."/>
            <person name="Bu D."/>
            <person name="Tan J."/>
            <person name="Yang L."/>
            <person name="Ye C."/>
            <person name="Zhang J."/>
            <person name="Xu J."/>
            <person name="Zhou Y."/>
            <person name="Yu Y."/>
            <person name="Zhang B."/>
            <person name="Zhuang S."/>
            <person name="Wei H."/>
            <person name="Liu B."/>
            <person name="Lei M."/>
            <person name="Yu H."/>
            <person name="Li Y."/>
            <person name="Xu H."/>
            <person name="Wei S."/>
            <person name="He X."/>
            <person name="Fang L."/>
            <person name="Zhang Z."/>
            <person name="Zhang Y."/>
            <person name="Huang X."/>
            <person name="Su Z."/>
            <person name="Tong W."/>
            <person name="Li J."/>
            <person name="Tong Z."/>
            <person name="Li S."/>
            <person name="Ye J."/>
            <person name="Wang L."/>
            <person name="Fang L."/>
            <person name="Lei T."/>
            <person name="Chen C."/>
            <person name="Chen H."/>
            <person name="Xu Z."/>
            <person name="Li H."/>
            <person name="Huang H."/>
            <person name="Zhang F."/>
            <person name="Xu H."/>
            <person name="Li N."/>
            <person name="Zhao C."/>
            <person name="Li S."/>
            <person name="Dong L."/>
            <person name="Huang Y."/>
            <person name="Li L."/>
            <person name="Xi Y."/>
            <person name="Qi Q."/>
            <person name="Li W."/>
            <person name="Zhang B."/>
            <person name="Hu W."/>
            <person name="Zhang Y."/>
            <person name="Tian X."/>
            <person name="Jiao Y."/>
            <person name="Liang X."/>
            <person name="Jin J."/>
            <person name="Gao L."/>
            <person name="Zheng W."/>
            <person name="Hao B."/>
            <person name="Liu S."/>
            <person name="Wang W."/>
            <person name="Yuan L."/>
            <person name="Cao M."/>
            <person name="McDermott J."/>
            <person name="Samudrala R."/>
            <person name="Wang J."/>
            <person name="Wong G.K."/>
            <person name="Yang H."/>
        </authorList>
    </citation>
    <scope>NUCLEOTIDE SEQUENCE [LARGE SCALE GENOMIC DNA]</scope>
</reference>
<sequence>MSQASISGQAQTRGQQPNRPSHSQLQPGKAGLVIKKDNTRHVASKDVEKVGNNKGRKAYQCLIKLGGLAPNKEKHYNNTANRYGTCYTLAFWTDYQLEQIMEELIQL</sequence>
<reference evidence="2" key="2">
    <citation type="submission" date="2008-12" db="EMBL/GenBank/DDBJ databases">
        <title>Improved gene annotation of the rice (Oryza sativa) genomes.</title>
        <authorList>
            <person name="Wang J."/>
            <person name="Li R."/>
            <person name="Fan W."/>
            <person name="Huang Q."/>
            <person name="Zhang J."/>
            <person name="Zhou Y."/>
            <person name="Hu Y."/>
            <person name="Zi S."/>
            <person name="Li J."/>
            <person name="Ni P."/>
            <person name="Zheng H."/>
            <person name="Zhang Y."/>
            <person name="Zhao M."/>
            <person name="Hao Q."/>
            <person name="McDermott J."/>
            <person name="Samudrala R."/>
            <person name="Kristiansen K."/>
            <person name="Wong G.K.-S."/>
        </authorList>
    </citation>
    <scope>NUCLEOTIDE SEQUENCE</scope>
</reference>
<evidence type="ECO:0000313" key="2">
    <source>
        <dbReference type="EMBL" id="EEE58800.1"/>
    </source>
</evidence>
<dbReference type="Proteomes" id="UP000007752">
    <property type="component" value="Chromosome 3"/>
</dbReference>
<feature type="region of interest" description="Disordered" evidence="1">
    <location>
        <begin position="1"/>
        <end position="38"/>
    </location>
</feature>
<feature type="compositionally biased region" description="Polar residues" evidence="1">
    <location>
        <begin position="1"/>
        <end position="26"/>
    </location>
</feature>
<name>A0A8J8XUX7_ORYSJ</name>
<gene>
    <name evidence="2" type="ORF">OsJ_10346</name>
</gene>
<dbReference type="AlphaFoldDB" id="A0A8J8XUX7"/>
<protein>
    <submittedName>
        <fullName evidence="2">Uncharacterized protein</fullName>
    </submittedName>
</protein>
<dbReference type="EMBL" id="CM000140">
    <property type="protein sequence ID" value="EEE58800.1"/>
    <property type="molecule type" value="Genomic_DNA"/>
</dbReference>
<dbReference type="Gramene" id="Os03t0278366-01">
    <property type="protein sequence ID" value="Os03t0278366-01"/>
    <property type="gene ID" value="Os03g0278366"/>
</dbReference>
<proteinExistence type="predicted"/>